<name>A0ABX0HFB2_9BACT</name>
<evidence type="ECO:0000259" key="6">
    <source>
        <dbReference type="Pfam" id="PF04542"/>
    </source>
</evidence>
<evidence type="ECO:0000313" key="8">
    <source>
        <dbReference type="EMBL" id="NHE59029.1"/>
    </source>
</evidence>
<dbReference type="InterPro" id="IPR007627">
    <property type="entry name" value="RNA_pol_sigma70_r2"/>
</dbReference>
<dbReference type="InterPro" id="IPR013324">
    <property type="entry name" value="RNA_pol_sigma_r3/r4-like"/>
</dbReference>
<comment type="caution">
    <text evidence="8">The sequence shown here is derived from an EMBL/GenBank/DDBJ whole genome shotgun (WGS) entry which is preliminary data.</text>
</comment>
<keyword evidence="2" id="KW-0805">Transcription regulation</keyword>
<dbReference type="Pfam" id="PF04542">
    <property type="entry name" value="Sigma70_r2"/>
    <property type="match status" value="1"/>
</dbReference>
<evidence type="ECO:0000256" key="1">
    <source>
        <dbReference type="ARBA" id="ARBA00010641"/>
    </source>
</evidence>
<dbReference type="PANTHER" id="PTHR43133">
    <property type="entry name" value="RNA POLYMERASE ECF-TYPE SIGMA FACTO"/>
    <property type="match status" value="1"/>
</dbReference>
<keyword evidence="9" id="KW-1185">Reference proteome</keyword>
<dbReference type="InterPro" id="IPR013249">
    <property type="entry name" value="RNA_pol_sigma70_r4_t2"/>
</dbReference>
<dbReference type="EMBL" id="JAANYN010000010">
    <property type="protein sequence ID" value="NHE59029.1"/>
    <property type="molecule type" value="Genomic_DNA"/>
</dbReference>
<feature type="domain" description="RNA polymerase sigma factor 70 region 4 type 2" evidence="7">
    <location>
        <begin position="103"/>
        <end position="153"/>
    </location>
</feature>
<dbReference type="Pfam" id="PF08281">
    <property type="entry name" value="Sigma70_r4_2"/>
    <property type="match status" value="1"/>
</dbReference>
<proteinExistence type="inferred from homology"/>
<feature type="domain" description="RNA polymerase sigma-70 region 2" evidence="6">
    <location>
        <begin position="13"/>
        <end position="74"/>
    </location>
</feature>
<dbReference type="InterPro" id="IPR013325">
    <property type="entry name" value="RNA_pol_sigma_r2"/>
</dbReference>
<dbReference type="RefSeq" id="WP_166149996.1">
    <property type="nucleotide sequence ID" value="NZ_JAANYN010000010.1"/>
</dbReference>
<keyword evidence="4" id="KW-0238">DNA-binding</keyword>
<sequence>MKSFFETEIWPLKNRLYRFALLWLKDRDKAQDAVQETMTKGFLHSNQLEQLNNPVGWMVKTLKNESLMQIRRDGKHEVLDEADSQLMVDESEKQDFSREVKMVYRFLDLLPAKQREIFYLREVEGLRHQEIASYMELPEKQVKVNLHRARKKLKTYLENNGNGQI</sequence>
<dbReference type="InterPro" id="IPR036388">
    <property type="entry name" value="WH-like_DNA-bd_sf"/>
</dbReference>
<dbReference type="Gene3D" id="1.10.10.10">
    <property type="entry name" value="Winged helix-like DNA-binding domain superfamily/Winged helix DNA-binding domain"/>
    <property type="match status" value="1"/>
</dbReference>
<evidence type="ECO:0000259" key="7">
    <source>
        <dbReference type="Pfam" id="PF08281"/>
    </source>
</evidence>
<organism evidence="8 9">
    <name type="scientific">Cyclobacterium plantarum</name>
    <dbReference type="NCBI Taxonomy" id="2716263"/>
    <lineage>
        <taxon>Bacteria</taxon>
        <taxon>Pseudomonadati</taxon>
        <taxon>Bacteroidota</taxon>
        <taxon>Cytophagia</taxon>
        <taxon>Cytophagales</taxon>
        <taxon>Cyclobacteriaceae</taxon>
        <taxon>Cyclobacterium</taxon>
    </lineage>
</organism>
<dbReference type="CDD" id="cd06171">
    <property type="entry name" value="Sigma70_r4"/>
    <property type="match status" value="1"/>
</dbReference>
<dbReference type="InterPro" id="IPR014284">
    <property type="entry name" value="RNA_pol_sigma-70_dom"/>
</dbReference>
<dbReference type="SUPFAM" id="SSF88659">
    <property type="entry name" value="Sigma3 and sigma4 domains of RNA polymerase sigma factors"/>
    <property type="match status" value="1"/>
</dbReference>
<dbReference type="NCBIfam" id="TIGR02937">
    <property type="entry name" value="sigma70-ECF"/>
    <property type="match status" value="1"/>
</dbReference>
<evidence type="ECO:0000313" key="9">
    <source>
        <dbReference type="Proteomes" id="UP000649799"/>
    </source>
</evidence>
<gene>
    <name evidence="8" type="ORF">G9Q97_19655</name>
</gene>
<comment type="similarity">
    <text evidence="1">Belongs to the sigma-70 factor family. ECF subfamily.</text>
</comment>
<dbReference type="SUPFAM" id="SSF88946">
    <property type="entry name" value="Sigma2 domain of RNA polymerase sigma factors"/>
    <property type="match status" value="1"/>
</dbReference>
<evidence type="ECO:0000256" key="4">
    <source>
        <dbReference type="ARBA" id="ARBA00023125"/>
    </source>
</evidence>
<dbReference type="Gene3D" id="1.10.1740.10">
    <property type="match status" value="1"/>
</dbReference>
<protein>
    <submittedName>
        <fullName evidence="8">RNA polymerase sigma factor</fullName>
    </submittedName>
</protein>
<keyword evidence="5" id="KW-0804">Transcription</keyword>
<keyword evidence="3" id="KW-0731">Sigma factor</keyword>
<evidence type="ECO:0000256" key="5">
    <source>
        <dbReference type="ARBA" id="ARBA00023163"/>
    </source>
</evidence>
<dbReference type="InterPro" id="IPR039425">
    <property type="entry name" value="RNA_pol_sigma-70-like"/>
</dbReference>
<accession>A0ABX0HFB2</accession>
<reference evidence="8 9" key="1">
    <citation type="submission" date="2020-03" db="EMBL/GenBank/DDBJ databases">
        <title>Cyclobacterium plantarum sp. nov., a marine bacterium isolated from a coastal-marine wetland.</title>
        <authorList>
            <person name="Sanchez-Porro C."/>
            <person name="Ventosa A."/>
            <person name="Amoozegar M."/>
        </authorList>
    </citation>
    <scope>NUCLEOTIDE SEQUENCE [LARGE SCALE GENOMIC DNA]</scope>
    <source>
        <strain evidence="8 9">GBPx2</strain>
    </source>
</reference>
<evidence type="ECO:0000256" key="2">
    <source>
        <dbReference type="ARBA" id="ARBA00023015"/>
    </source>
</evidence>
<dbReference type="PANTHER" id="PTHR43133:SF8">
    <property type="entry name" value="RNA POLYMERASE SIGMA FACTOR HI_1459-RELATED"/>
    <property type="match status" value="1"/>
</dbReference>
<dbReference type="Proteomes" id="UP000649799">
    <property type="component" value="Unassembled WGS sequence"/>
</dbReference>
<evidence type="ECO:0000256" key="3">
    <source>
        <dbReference type="ARBA" id="ARBA00023082"/>
    </source>
</evidence>